<evidence type="ECO:0000256" key="11">
    <source>
        <dbReference type="ARBA" id="ARBA00022982"/>
    </source>
</evidence>
<organism evidence="16 17">
    <name type="scientific">Luteimonas marina</name>
    <dbReference type="NCBI Taxonomy" id="488485"/>
    <lineage>
        <taxon>Bacteria</taxon>
        <taxon>Pseudomonadati</taxon>
        <taxon>Pseudomonadota</taxon>
        <taxon>Gammaproteobacteria</taxon>
        <taxon>Lysobacterales</taxon>
        <taxon>Lysobacteraceae</taxon>
        <taxon>Luteimonas</taxon>
    </lineage>
</organism>
<comment type="pathway">
    <text evidence="4">Carbohydrate metabolism; tricarboxylic acid cycle.</text>
</comment>
<dbReference type="InterPro" id="IPR014312">
    <property type="entry name" value="Succ_DH_anchor"/>
</dbReference>
<evidence type="ECO:0000256" key="7">
    <source>
        <dbReference type="ARBA" id="ARBA00022532"/>
    </source>
</evidence>
<keyword evidence="13" id="KW-0408">Iron</keyword>
<dbReference type="Pfam" id="PF01127">
    <property type="entry name" value="Sdh_cyt"/>
    <property type="match status" value="1"/>
</dbReference>
<comment type="caution">
    <text evidence="16">The sequence shown here is derived from an EMBL/GenBank/DDBJ whole genome shotgun (WGS) entry which is preliminary data.</text>
</comment>
<evidence type="ECO:0000256" key="1">
    <source>
        <dbReference type="ARBA" id="ARBA00001971"/>
    </source>
</evidence>
<dbReference type="InterPro" id="IPR034804">
    <property type="entry name" value="SQR/QFR_C/D"/>
</dbReference>
<dbReference type="GO" id="GO:0016020">
    <property type="term" value="C:membrane"/>
    <property type="evidence" value="ECO:0007669"/>
    <property type="project" value="UniProtKB-SubCell"/>
</dbReference>
<dbReference type="EMBL" id="VOHK01000001">
    <property type="protein sequence ID" value="TWT23121.1"/>
    <property type="molecule type" value="Genomic_DNA"/>
</dbReference>
<comment type="cofactor">
    <cofactor evidence="1">
        <name>heme</name>
        <dbReference type="ChEBI" id="CHEBI:30413"/>
    </cofactor>
</comment>
<dbReference type="OrthoDB" id="9809280at2"/>
<dbReference type="Proteomes" id="UP000319980">
    <property type="component" value="Unassembled WGS sequence"/>
</dbReference>
<evidence type="ECO:0000256" key="10">
    <source>
        <dbReference type="ARBA" id="ARBA00022723"/>
    </source>
</evidence>
<evidence type="ECO:0000256" key="4">
    <source>
        <dbReference type="ARBA" id="ARBA00005163"/>
    </source>
</evidence>
<name>A0A5C5U9K7_9GAMM</name>
<dbReference type="CDD" id="cd03495">
    <property type="entry name" value="SQR_TypeC_SdhD_like"/>
    <property type="match status" value="1"/>
</dbReference>
<dbReference type="Gene3D" id="1.20.1300.10">
    <property type="entry name" value="Fumarate reductase/succinate dehydrogenase, transmembrane subunit"/>
    <property type="match status" value="1"/>
</dbReference>
<keyword evidence="10" id="KW-0479">Metal-binding</keyword>
<evidence type="ECO:0000256" key="12">
    <source>
        <dbReference type="ARBA" id="ARBA00022989"/>
    </source>
</evidence>
<reference evidence="16 17" key="1">
    <citation type="journal article" date="2008" name="Int. J. Syst. Evol. Microbiol.">
        <title>Luteimonas marina sp. nov., isolated from seawater.</title>
        <authorList>
            <person name="Baik K.S."/>
            <person name="Park S.C."/>
            <person name="Kim M.S."/>
            <person name="Kim E.M."/>
            <person name="Park C."/>
            <person name="Chun J."/>
            <person name="Seong C.N."/>
        </authorList>
    </citation>
    <scope>NUCLEOTIDE SEQUENCE [LARGE SCALE GENOMIC DNA]</scope>
    <source>
        <strain evidence="16 17">FR1330</strain>
    </source>
</reference>
<evidence type="ECO:0000256" key="6">
    <source>
        <dbReference type="ARBA" id="ARBA00022448"/>
    </source>
</evidence>
<keyword evidence="14 15" id="KW-0472">Membrane</keyword>
<keyword evidence="6" id="KW-0813">Transport</keyword>
<dbReference type="RefSeq" id="WP_146384004.1">
    <property type="nucleotide sequence ID" value="NZ_VOHK01000001.1"/>
</dbReference>
<sequence length="136" mass="14759">MSGGGETSRAAPYRTPLKRARGLGAGHSGTEHFWKQRVTAVILAPLAIWFVVTLVSLVGVDLETARGIIARPWNAIIFAVFLVSMFWHARLGLQIVLEDYVHTRSLEIAGHFLINFLCGLGAVASLYAIARIAFAG</sequence>
<keyword evidence="17" id="KW-1185">Reference proteome</keyword>
<comment type="subcellular location">
    <subcellularLocation>
        <location evidence="3">Membrane</location>
        <topology evidence="3">Multi-pass membrane protein</topology>
    </subcellularLocation>
</comment>
<keyword evidence="12 15" id="KW-1133">Transmembrane helix</keyword>
<evidence type="ECO:0000313" key="17">
    <source>
        <dbReference type="Proteomes" id="UP000319980"/>
    </source>
</evidence>
<keyword evidence="8" id="KW-0349">Heme</keyword>
<dbReference type="SUPFAM" id="SSF81343">
    <property type="entry name" value="Fumarate reductase respiratory complex transmembrane subunits"/>
    <property type="match status" value="1"/>
</dbReference>
<evidence type="ECO:0000256" key="15">
    <source>
        <dbReference type="SAM" id="Phobius"/>
    </source>
</evidence>
<keyword evidence="9 15" id="KW-0812">Transmembrane</keyword>
<evidence type="ECO:0000256" key="14">
    <source>
        <dbReference type="ARBA" id="ARBA00023136"/>
    </source>
</evidence>
<evidence type="ECO:0000256" key="13">
    <source>
        <dbReference type="ARBA" id="ARBA00023004"/>
    </source>
</evidence>
<keyword evidence="7" id="KW-0816">Tricarboxylic acid cycle</keyword>
<evidence type="ECO:0000256" key="9">
    <source>
        <dbReference type="ARBA" id="ARBA00022692"/>
    </source>
</evidence>
<protein>
    <recommendedName>
        <fullName evidence="5">Succinate dehydrogenase hydrophobic membrane anchor subunit</fullName>
    </recommendedName>
</protein>
<dbReference type="GO" id="GO:0006099">
    <property type="term" value="P:tricarboxylic acid cycle"/>
    <property type="evidence" value="ECO:0007669"/>
    <property type="project" value="UniProtKB-UniPathway"/>
</dbReference>
<gene>
    <name evidence="16" type="primary">sdhD</name>
    <name evidence="16" type="ORF">FQY83_00240</name>
</gene>
<feature type="transmembrane region" description="Helical" evidence="15">
    <location>
        <begin position="72"/>
        <end position="89"/>
    </location>
</feature>
<feature type="transmembrane region" description="Helical" evidence="15">
    <location>
        <begin position="38"/>
        <end position="60"/>
    </location>
</feature>
<keyword evidence="11" id="KW-0249">Electron transport</keyword>
<dbReference type="GO" id="GO:0046872">
    <property type="term" value="F:metal ion binding"/>
    <property type="evidence" value="ECO:0007669"/>
    <property type="project" value="UniProtKB-KW"/>
</dbReference>
<evidence type="ECO:0000256" key="2">
    <source>
        <dbReference type="ARBA" id="ARBA00004050"/>
    </source>
</evidence>
<evidence type="ECO:0000256" key="3">
    <source>
        <dbReference type="ARBA" id="ARBA00004141"/>
    </source>
</evidence>
<comment type="function">
    <text evidence="2">Membrane-anchoring subunit of succinate dehydrogenase (SDH).</text>
</comment>
<dbReference type="InterPro" id="IPR000701">
    <property type="entry name" value="SuccDH_FuR_B_TM-su"/>
</dbReference>
<proteinExistence type="predicted"/>
<evidence type="ECO:0000256" key="5">
    <source>
        <dbReference type="ARBA" id="ARBA00019425"/>
    </source>
</evidence>
<dbReference type="GO" id="GO:0020037">
    <property type="term" value="F:heme binding"/>
    <property type="evidence" value="ECO:0007669"/>
    <property type="project" value="InterPro"/>
</dbReference>
<evidence type="ECO:0000313" key="16">
    <source>
        <dbReference type="EMBL" id="TWT23121.1"/>
    </source>
</evidence>
<evidence type="ECO:0000256" key="8">
    <source>
        <dbReference type="ARBA" id="ARBA00022617"/>
    </source>
</evidence>
<dbReference type="UniPathway" id="UPA00223"/>
<feature type="transmembrane region" description="Helical" evidence="15">
    <location>
        <begin position="109"/>
        <end position="130"/>
    </location>
</feature>
<dbReference type="NCBIfam" id="TIGR02968">
    <property type="entry name" value="succ_dehyd_anc"/>
    <property type="match status" value="1"/>
</dbReference>
<dbReference type="AlphaFoldDB" id="A0A5C5U9K7"/>
<accession>A0A5C5U9K7</accession>